<evidence type="ECO:0000313" key="2">
    <source>
        <dbReference type="EMBL" id="EKM61502.1"/>
    </source>
</evidence>
<protein>
    <submittedName>
        <fullName evidence="2">Uncharacterized protein</fullName>
    </submittedName>
</protein>
<feature type="region of interest" description="Disordered" evidence="1">
    <location>
        <begin position="683"/>
        <end position="716"/>
    </location>
</feature>
<dbReference type="HOGENOM" id="CLU_272015_0_0_1"/>
<name>K5XEK1_PHACS</name>
<dbReference type="EMBL" id="JH930468">
    <property type="protein sequence ID" value="EKM61502.1"/>
    <property type="molecule type" value="Genomic_DNA"/>
</dbReference>
<dbReference type="AlphaFoldDB" id="K5XEK1"/>
<dbReference type="KEGG" id="pco:PHACADRAFT_190671"/>
<reference evidence="2 3" key="1">
    <citation type="journal article" date="2012" name="BMC Genomics">
        <title>Comparative genomics of the white-rot fungi, Phanerochaete carnosa and P. chrysosporium, to elucidate the genetic basis of the distinct wood types they colonize.</title>
        <authorList>
            <person name="Suzuki H."/>
            <person name="MacDonald J."/>
            <person name="Syed K."/>
            <person name="Salamov A."/>
            <person name="Hori C."/>
            <person name="Aerts A."/>
            <person name="Henrissat B."/>
            <person name="Wiebenga A."/>
            <person name="vanKuyk P.A."/>
            <person name="Barry K."/>
            <person name="Lindquist E."/>
            <person name="LaButti K."/>
            <person name="Lapidus A."/>
            <person name="Lucas S."/>
            <person name="Coutinho P."/>
            <person name="Gong Y."/>
            <person name="Samejima M."/>
            <person name="Mahadevan R."/>
            <person name="Abou-Zaid M."/>
            <person name="de Vries R.P."/>
            <person name="Igarashi K."/>
            <person name="Yadav J.S."/>
            <person name="Grigoriev I.V."/>
            <person name="Master E.R."/>
        </authorList>
    </citation>
    <scope>NUCLEOTIDE SEQUENCE [LARGE SCALE GENOMIC DNA]</scope>
    <source>
        <strain evidence="2 3">HHB-10118-sp</strain>
    </source>
</reference>
<feature type="compositionally biased region" description="Polar residues" evidence="1">
    <location>
        <begin position="1225"/>
        <end position="1238"/>
    </location>
</feature>
<keyword evidence="3" id="KW-1185">Reference proteome</keyword>
<dbReference type="RefSeq" id="XP_007390913.1">
    <property type="nucleotide sequence ID" value="XM_007390851.1"/>
</dbReference>
<gene>
    <name evidence="2" type="ORF">PHACADRAFT_190671</name>
</gene>
<dbReference type="Proteomes" id="UP000008370">
    <property type="component" value="Unassembled WGS sequence"/>
</dbReference>
<dbReference type="OrthoDB" id="2422840at2759"/>
<evidence type="ECO:0000256" key="1">
    <source>
        <dbReference type="SAM" id="MobiDB-lite"/>
    </source>
</evidence>
<feature type="region of interest" description="Disordered" evidence="1">
    <location>
        <begin position="411"/>
        <end position="432"/>
    </location>
</feature>
<accession>K5XEK1</accession>
<organism evidence="2 3">
    <name type="scientific">Phanerochaete carnosa (strain HHB-10118-sp)</name>
    <name type="common">White-rot fungus</name>
    <name type="synonym">Peniophora carnosa</name>
    <dbReference type="NCBI Taxonomy" id="650164"/>
    <lineage>
        <taxon>Eukaryota</taxon>
        <taxon>Fungi</taxon>
        <taxon>Dikarya</taxon>
        <taxon>Basidiomycota</taxon>
        <taxon>Agaricomycotina</taxon>
        <taxon>Agaricomycetes</taxon>
        <taxon>Polyporales</taxon>
        <taxon>Phanerochaetaceae</taxon>
        <taxon>Phanerochaete</taxon>
    </lineage>
</organism>
<feature type="region of interest" description="Disordered" evidence="1">
    <location>
        <begin position="1225"/>
        <end position="1250"/>
    </location>
</feature>
<dbReference type="InParanoid" id="K5XEK1"/>
<feature type="compositionally biased region" description="Polar residues" evidence="1">
    <location>
        <begin position="414"/>
        <end position="432"/>
    </location>
</feature>
<proteinExistence type="predicted"/>
<evidence type="ECO:0000313" key="3">
    <source>
        <dbReference type="Proteomes" id="UP000008370"/>
    </source>
</evidence>
<dbReference type="GeneID" id="18910687"/>
<sequence>MSLRGRELALRAHIHDLLHDYALTHLTTDYVAFTNRTVHEILSQSLHTIPTQDPTSLTLEPALPELIASTFKLPGVTEYQERLDVNPEAKSYLKDFLQSSASSKCKCNKSENCWLEGESDIHYIRPLSPVLTLRAVHQTPQFGKTTARSRVPGPLNSLLADRGVAKADVSIIDTELSKTDEVQEDIRETVSGRKLVIDPDTLASVRDLVQQTLPQGNAFKHNNDDNVHVAAFLCRKDTNSPTYDPPRYASPPLFARDRNPGGARLPTASRYGGLGGLKDLGPLVQTAKNPNEEESTDLYKEHMVVVDGWKAYETPSSPSFSSYSSSGEEVDELEVDRYLPWSSPSTNEKLAKEYIDRMDEYELPRSKRFRCSQGKPRLIGENESLHSFLSFIQPIPKTPTKQRAKIVVGGGSMDGQTNPITPKSEPSSPHTTITASLLGQPPTIMDSEVGTMSPGSPELSSGSDDIGITRVLKKMYKHESGTDGGFVVDPKDFILKERLDDKETLLMDVPDLPPPNEHPPNDAYMPASLGALLAPKDIKKDKDIADSTRLGPVISRQDSTQSGFLKEIKGSKALNLELSWRPFNFGTSVPTHEEVSRLIENVQVECLEDLKGESECAQEGSTVEDALAELLRDFTVVSDNIHTGISGNPFETASARCWFLDQLTPSISIEGDGSEEFVLTTSERQRLSGLPDPTPSGSNDEDISDGSSTNDDRPVKRLRFSSPAVIMPCAPWRSFEQDSGYPTAGLPVNSAADGDYLDCVEDSGVFIPDSPESRSRANRFGQLSDDAHGFEGPADDGEVIPDVEPVLLGHWEAGCPAASVWTRPPPHGPENDTTICAHSRHFHGADGTTDSTSAPPRATLAVTGAIAGQPDLARFQDEESTNFPTGNQLQPCELPIERHTNIPSVTDNASLLQCPSAKTSLQEFMRLRSRQVVAPDVVHHLPTIQVARGSGPDTIPITVPPELVDGHALILPDTHFLPSTRHRYLVSLEFIQRRGLVRALASAACAVRLTERESLGGADIVLDPDAAVTFCPLRTMPSKCEALTSLVNRLSWRFAHLLIVFESFPLDQPSHGHMGGQELLSVDPFSPPVAKAVKKFKRDLALAEACCDKRADTTVQLAFPLTLANAARTVRLFGDLAEGRDITGGVIWGDRHWLELDDEDLDERDLAAIDGMNVFAAAIILNSVTLDDFLEKMPDERLQLFGELVGRHRITTFNTIIARRRQAVELSSSSPPMTNESPSLMEATAAEIHA</sequence>
<dbReference type="STRING" id="650164.K5XEK1"/>